<dbReference type="PROSITE" id="PS00630">
    <property type="entry name" value="IMP_2"/>
    <property type="match status" value="1"/>
</dbReference>
<dbReference type="EC" id="3.1.3.25" evidence="8"/>
<evidence type="ECO:0000256" key="4">
    <source>
        <dbReference type="ARBA" id="ARBA00022723"/>
    </source>
</evidence>
<feature type="binding site" evidence="7">
    <location>
        <position position="210"/>
    </location>
    <ligand>
        <name>Mg(2+)</name>
        <dbReference type="ChEBI" id="CHEBI:18420"/>
        <label>1</label>
        <note>catalytic</note>
    </ligand>
</feature>
<dbReference type="InterPro" id="IPR020583">
    <property type="entry name" value="Inositol_monoP_metal-BS"/>
</dbReference>
<dbReference type="InterPro" id="IPR033942">
    <property type="entry name" value="IMPase"/>
</dbReference>
<dbReference type="PRINTS" id="PR01959">
    <property type="entry name" value="SBIMPHPHTASE"/>
</dbReference>
<evidence type="ECO:0000256" key="2">
    <source>
        <dbReference type="ARBA" id="ARBA00001946"/>
    </source>
</evidence>
<dbReference type="Gene3D" id="3.40.190.80">
    <property type="match status" value="1"/>
</dbReference>
<dbReference type="GO" id="GO:0046854">
    <property type="term" value="P:phosphatidylinositol phosphate biosynthetic process"/>
    <property type="evidence" value="ECO:0007669"/>
    <property type="project" value="InterPro"/>
</dbReference>
<evidence type="ECO:0000256" key="8">
    <source>
        <dbReference type="RuleBase" id="RU364068"/>
    </source>
</evidence>
<evidence type="ECO:0000256" key="7">
    <source>
        <dbReference type="PIRSR" id="PIRSR600760-2"/>
    </source>
</evidence>
<dbReference type="GO" id="GO:0006020">
    <property type="term" value="P:inositol metabolic process"/>
    <property type="evidence" value="ECO:0007669"/>
    <property type="project" value="TreeGrafter"/>
</dbReference>
<dbReference type="GO" id="GO:0008934">
    <property type="term" value="F:inositol monophosphate 1-phosphatase activity"/>
    <property type="evidence" value="ECO:0007669"/>
    <property type="project" value="InterPro"/>
</dbReference>
<keyword evidence="6 7" id="KW-0460">Magnesium</keyword>
<comment type="similarity">
    <text evidence="3 8">Belongs to the inositol monophosphatase superfamily.</text>
</comment>
<evidence type="ECO:0000313" key="9">
    <source>
        <dbReference type="EMBL" id="HDM90392.1"/>
    </source>
</evidence>
<keyword evidence="5 8" id="KW-0378">Hydrolase</keyword>
<dbReference type="GO" id="GO:0007165">
    <property type="term" value="P:signal transduction"/>
    <property type="evidence" value="ECO:0007669"/>
    <property type="project" value="TreeGrafter"/>
</dbReference>
<comment type="cofactor">
    <cofactor evidence="2 7 8">
        <name>Mg(2+)</name>
        <dbReference type="ChEBI" id="CHEBI:18420"/>
    </cofactor>
</comment>
<gene>
    <name evidence="9" type="ORF">ENG67_04185</name>
</gene>
<accession>A0A7C1BH17</accession>
<comment type="catalytic activity">
    <reaction evidence="1 8">
        <text>a myo-inositol phosphate + H2O = myo-inositol + phosphate</text>
        <dbReference type="Rhea" id="RHEA:24056"/>
        <dbReference type="ChEBI" id="CHEBI:15377"/>
        <dbReference type="ChEBI" id="CHEBI:17268"/>
        <dbReference type="ChEBI" id="CHEBI:43474"/>
        <dbReference type="ChEBI" id="CHEBI:84139"/>
        <dbReference type="EC" id="3.1.3.25"/>
    </reaction>
</comment>
<dbReference type="EMBL" id="DRBW01000167">
    <property type="protein sequence ID" value="HDM90392.1"/>
    <property type="molecule type" value="Genomic_DNA"/>
</dbReference>
<organism evidence="9">
    <name type="scientific">candidate division WOR-3 bacterium</name>
    <dbReference type="NCBI Taxonomy" id="2052148"/>
    <lineage>
        <taxon>Bacteria</taxon>
        <taxon>Bacteria division WOR-3</taxon>
    </lineage>
</organism>
<dbReference type="GO" id="GO:0046872">
    <property type="term" value="F:metal ion binding"/>
    <property type="evidence" value="ECO:0007669"/>
    <property type="project" value="UniProtKB-KW"/>
</dbReference>
<keyword evidence="4 7" id="KW-0479">Metal-binding</keyword>
<proteinExistence type="inferred from homology"/>
<feature type="binding site" evidence="7">
    <location>
        <position position="67"/>
    </location>
    <ligand>
        <name>Mg(2+)</name>
        <dbReference type="ChEBI" id="CHEBI:18420"/>
        <label>1</label>
        <note>catalytic</note>
    </ligand>
</feature>
<comment type="caution">
    <text evidence="9">The sequence shown here is derived from an EMBL/GenBank/DDBJ whole genome shotgun (WGS) entry which is preliminary data.</text>
</comment>
<dbReference type="Gene3D" id="3.30.540.10">
    <property type="entry name" value="Fructose-1,6-Bisphosphatase, subunit A, domain 1"/>
    <property type="match status" value="1"/>
</dbReference>
<dbReference type="CDD" id="cd01639">
    <property type="entry name" value="IMPase"/>
    <property type="match status" value="1"/>
</dbReference>
<dbReference type="PRINTS" id="PR00377">
    <property type="entry name" value="IMPHPHTASES"/>
</dbReference>
<name>A0A7C1BH17_UNCW3</name>
<evidence type="ECO:0000256" key="5">
    <source>
        <dbReference type="ARBA" id="ARBA00022801"/>
    </source>
</evidence>
<evidence type="ECO:0000256" key="1">
    <source>
        <dbReference type="ARBA" id="ARBA00001033"/>
    </source>
</evidence>
<dbReference type="PANTHER" id="PTHR20854:SF4">
    <property type="entry name" value="INOSITOL-1-MONOPHOSPHATASE-RELATED"/>
    <property type="match status" value="1"/>
</dbReference>
<dbReference type="InterPro" id="IPR022337">
    <property type="entry name" value="Inositol_monophosphatase_SuhB"/>
</dbReference>
<dbReference type="AlphaFoldDB" id="A0A7C1BH17"/>
<evidence type="ECO:0000256" key="6">
    <source>
        <dbReference type="ARBA" id="ARBA00022842"/>
    </source>
</evidence>
<reference evidence="9" key="1">
    <citation type="journal article" date="2020" name="mSystems">
        <title>Genome- and Community-Level Interaction Insights into Carbon Utilization and Element Cycling Functions of Hydrothermarchaeota in Hydrothermal Sediment.</title>
        <authorList>
            <person name="Zhou Z."/>
            <person name="Liu Y."/>
            <person name="Xu W."/>
            <person name="Pan J."/>
            <person name="Luo Z.H."/>
            <person name="Li M."/>
        </authorList>
    </citation>
    <scope>NUCLEOTIDE SEQUENCE [LARGE SCALE GENOMIC DNA]</scope>
    <source>
        <strain evidence="9">HyVt-237</strain>
    </source>
</reference>
<feature type="binding site" evidence="7">
    <location>
        <position position="84"/>
    </location>
    <ligand>
        <name>Mg(2+)</name>
        <dbReference type="ChEBI" id="CHEBI:18420"/>
        <label>1</label>
        <note>catalytic</note>
    </ligand>
</feature>
<dbReference type="SUPFAM" id="SSF56655">
    <property type="entry name" value="Carbohydrate phosphatase"/>
    <property type="match status" value="1"/>
</dbReference>
<dbReference type="PANTHER" id="PTHR20854">
    <property type="entry name" value="INOSITOL MONOPHOSPHATASE"/>
    <property type="match status" value="1"/>
</dbReference>
<dbReference type="Pfam" id="PF00459">
    <property type="entry name" value="Inositol_P"/>
    <property type="match status" value="1"/>
</dbReference>
<dbReference type="Proteomes" id="UP000885931">
    <property type="component" value="Unassembled WGS sequence"/>
</dbReference>
<dbReference type="InterPro" id="IPR000760">
    <property type="entry name" value="Inositol_monophosphatase-like"/>
</dbReference>
<evidence type="ECO:0000256" key="3">
    <source>
        <dbReference type="ARBA" id="ARBA00009759"/>
    </source>
</evidence>
<dbReference type="InterPro" id="IPR020550">
    <property type="entry name" value="Inositol_monophosphatase_CS"/>
</dbReference>
<feature type="binding site" evidence="7">
    <location>
        <position position="82"/>
    </location>
    <ligand>
        <name>Mg(2+)</name>
        <dbReference type="ChEBI" id="CHEBI:18420"/>
        <label>1</label>
        <note>catalytic</note>
    </ligand>
</feature>
<sequence length="263" mass="28859">MSPYLEAAKRAALLGGAVLKEHFGKIKRKDVGQKALNDFVTYVDRLSEETIKAFLRDRFPCSSFLAEESGSSGNGVLLWIIDPLDGTTNYIHAFPFFSVSISLMKAGEILVGVIYDPLRDDLFTALKGGGAFKNDRRIHVNPSRELGEIMLATGFPFRAREKITPYLDAFRELFLKTLGIRRAGSAALDLAYVAAGTFGGFFEIGLSTWDIAAGCLLVREAGGVITDFQGGDDYLRTGNVVAANPHVHAEILKAVKRYFPDMR</sequence>
<dbReference type="FunFam" id="3.30.540.10:FF:000003">
    <property type="entry name" value="Inositol-1-monophosphatase"/>
    <property type="match status" value="1"/>
</dbReference>
<feature type="binding site" evidence="7">
    <location>
        <position position="85"/>
    </location>
    <ligand>
        <name>Mg(2+)</name>
        <dbReference type="ChEBI" id="CHEBI:18420"/>
        <label>1</label>
        <note>catalytic</note>
    </ligand>
</feature>
<dbReference type="PROSITE" id="PS00629">
    <property type="entry name" value="IMP_1"/>
    <property type="match status" value="1"/>
</dbReference>
<protein>
    <recommendedName>
        <fullName evidence="8">Inositol-1-monophosphatase</fullName>
        <ecNumber evidence="8">3.1.3.25</ecNumber>
    </recommendedName>
</protein>